<dbReference type="PANTHER" id="PTHR11104:SF0">
    <property type="entry name" value="SPBETA PROPHAGE-DERIVED AMINOGLYCOSIDE N(3')-ACETYLTRANSFERASE-LIKE PROTEIN YOKD"/>
    <property type="match status" value="1"/>
</dbReference>
<dbReference type="InterPro" id="IPR003679">
    <property type="entry name" value="Amioglycoside_AcTrfase"/>
</dbReference>
<protein>
    <recommendedName>
        <fullName evidence="2 5">Aminoglycoside N(3)-acetyltransferase</fullName>
        <ecNumber evidence="5">2.3.1.-</ecNumber>
    </recommendedName>
</protein>
<dbReference type="OrthoDB" id="7330654at2"/>
<dbReference type="Pfam" id="PF02522">
    <property type="entry name" value="Antibiotic_NAT"/>
    <property type="match status" value="1"/>
</dbReference>
<dbReference type="SUPFAM" id="SSF110710">
    <property type="entry name" value="TTHA0583/YokD-like"/>
    <property type="match status" value="1"/>
</dbReference>
<dbReference type="GO" id="GO:0046353">
    <property type="term" value="F:aminoglycoside 3-N-acetyltransferase activity"/>
    <property type="evidence" value="ECO:0007669"/>
    <property type="project" value="UniProtKB-EC"/>
</dbReference>
<dbReference type="STRING" id="1675527.AIOL_003845"/>
<dbReference type="RefSeq" id="WP_049644422.1">
    <property type="nucleotide sequence ID" value="NZ_LFTY01000002.1"/>
</dbReference>
<comment type="similarity">
    <text evidence="1 5">Belongs to the antibiotic N-acetyltransferase family.</text>
</comment>
<comment type="caution">
    <text evidence="6">The sequence shown here is derived from an EMBL/GenBank/DDBJ whole genome shotgun (WGS) entry which is preliminary data.</text>
</comment>
<keyword evidence="5" id="KW-0046">Antibiotic resistance</keyword>
<comment type="catalytic activity">
    <reaction evidence="5">
        <text>a 2-deoxystreptamine antibiotic + acetyl-CoA = an N(3)-acetyl-2-deoxystreptamine antibiotic + CoA + H(+)</text>
        <dbReference type="Rhea" id="RHEA:12665"/>
        <dbReference type="ChEBI" id="CHEBI:15378"/>
        <dbReference type="ChEBI" id="CHEBI:57287"/>
        <dbReference type="ChEBI" id="CHEBI:57288"/>
        <dbReference type="ChEBI" id="CHEBI:57921"/>
        <dbReference type="ChEBI" id="CHEBI:77452"/>
        <dbReference type="EC" id="2.3.1.81"/>
    </reaction>
</comment>
<dbReference type="Proteomes" id="UP000037178">
    <property type="component" value="Unassembled WGS sequence"/>
</dbReference>
<dbReference type="InterPro" id="IPR028345">
    <property type="entry name" value="Antibiotic_NAT-like"/>
</dbReference>
<proteinExistence type="inferred from homology"/>
<gene>
    <name evidence="6" type="ORF">AIOL_003845</name>
</gene>
<dbReference type="AlphaFoldDB" id="A0A0J9EB11"/>
<evidence type="ECO:0000256" key="2">
    <source>
        <dbReference type="ARBA" id="ARBA00012882"/>
    </source>
</evidence>
<evidence type="ECO:0000256" key="4">
    <source>
        <dbReference type="ARBA" id="ARBA00023315"/>
    </source>
</evidence>
<dbReference type="EMBL" id="LFTY01000002">
    <property type="protein sequence ID" value="KMW58864.1"/>
    <property type="molecule type" value="Genomic_DNA"/>
</dbReference>
<keyword evidence="7" id="KW-1185">Reference proteome</keyword>
<dbReference type="EC" id="2.3.1.-" evidence="5"/>
<dbReference type="PATRIC" id="fig|1675527.3.peg.4032"/>
<dbReference type="GO" id="GO:0046677">
    <property type="term" value="P:response to antibiotic"/>
    <property type="evidence" value="ECO:0007669"/>
    <property type="project" value="UniProtKB-KW"/>
</dbReference>
<reference evidence="6 7" key="1">
    <citation type="submission" date="2015-06" db="EMBL/GenBank/DDBJ databases">
        <title>Draft genome sequence of an Alphaproteobacteria species associated to the Mediterranean sponge Oscarella lobularis.</title>
        <authorList>
            <person name="Jourda C."/>
            <person name="Santini S."/>
            <person name="Claverie J.-M."/>
        </authorList>
    </citation>
    <scope>NUCLEOTIDE SEQUENCE [LARGE SCALE GENOMIC DNA]</scope>
    <source>
        <strain evidence="6">IGS</strain>
    </source>
</reference>
<sequence length="253" mass="26586">MNIQKDLDALGVKDGDALFVHAGIKGLGAGPDDIIQALLAAVGDAGLVAMPGFSTDAYFPAHLSREAMTAAEIAKAEADVPGFDPKTSPTDGMGVLAERFRTWPGTLRSGHPTISVCAHGAGAEQVVAQHPLDWACGPDTPFGAFLRRPNAKVLLINVGWNRCSLLHTAETLADPRRVKTRRVKHEGKWVESPEVADDLGRLFPSVGAAFEDTGAVRTGPVGKAEARLCSAPDLVDFGSEWISAANEASGDRA</sequence>
<keyword evidence="3 5" id="KW-0808">Transferase</keyword>
<name>A0A0J9EB11_9RHOB</name>
<organism evidence="6 7">
    <name type="scientific">Candidatus Rhodobacter oscarellae</name>
    <dbReference type="NCBI Taxonomy" id="1675527"/>
    <lineage>
        <taxon>Bacteria</taxon>
        <taxon>Pseudomonadati</taxon>
        <taxon>Pseudomonadota</taxon>
        <taxon>Alphaproteobacteria</taxon>
        <taxon>Rhodobacterales</taxon>
        <taxon>Rhodobacter group</taxon>
        <taxon>Rhodobacter</taxon>
    </lineage>
</organism>
<dbReference type="PANTHER" id="PTHR11104">
    <property type="entry name" value="AMINOGLYCOSIDE N3-ACETYLTRANSFERASE"/>
    <property type="match status" value="1"/>
</dbReference>
<evidence type="ECO:0000313" key="6">
    <source>
        <dbReference type="EMBL" id="KMW58864.1"/>
    </source>
</evidence>
<evidence type="ECO:0000256" key="3">
    <source>
        <dbReference type="ARBA" id="ARBA00022679"/>
    </source>
</evidence>
<keyword evidence="4 5" id="KW-0012">Acyltransferase</keyword>
<evidence type="ECO:0000256" key="1">
    <source>
        <dbReference type="ARBA" id="ARBA00006383"/>
    </source>
</evidence>
<evidence type="ECO:0000313" key="7">
    <source>
        <dbReference type="Proteomes" id="UP000037178"/>
    </source>
</evidence>
<evidence type="ECO:0000256" key="5">
    <source>
        <dbReference type="RuleBase" id="RU365031"/>
    </source>
</evidence>
<accession>A0A0J9EB11</accession>